<organism evidence="1 2">
    <name type="scientific">Companilactobacillus huachuanensis</name>
    <dbReference type="NCBI Taxonomy" id="2559914"/>
    <lineage>
        <taxon>Bacteria</taxon>
        <taxon>Bacillati</taxon>
        <taxon>Bacillota</taxon>
        <taxon>Bacilli</taxon>
        <taxon>Lactobacillales</taxon>
        <taxon>Lactobacillaceae</taxon>
        <taxon>Companilactobacillus</taxon>
    </lineage>
</organism>
<accession>A0ABW1RPC2</accession>
<proteinExistence type="predicted"/>
<protein>
    <submittedName>
        <fullName evidence="1">Uncharacterized protein</fullName>
    </submittedName>
</protein>
<name>A0ABW1RPC2_9LACO</name>
<sequence length="149" mass="16979">MSNMGQSHDLRCSNCGYEINALLGIGMLYSAENVFKGEKPLLTELVGDKEISDSVLKAVASGAEISDNYGHELYACPEDFYLFDKFYFKVGEVEPKYHCPYCDNYLQRVTFAKGTAGKTQLKFVDQNKFWQCPRCGNAEMIEFKFCNWD</sequence>
<dbReference type="EMBL" id="JBHSSF010000019">
    <property type="protein sequence ID" value="MFC6176659.1"/>
    <property type="molecule type" value="Genomic_DNA"/>
</dbReference>
<evidence type="ECO:0000313" key="1">
    <source>
        <dbReference type="EMBL" id="MFC6176659.1"/>
    </source>
</evidence>
<evidence type="ECO:0000313" key="2">
    <source>
        <dbReference type="Proteomes" id="UP001596288"/>
    </source>
</evidence>
<reference evidence="2" key="1">
    <citation type="journal article" date="2019" name="Int. J. Syst. Evol. Microbiol.">
        <title>The Global Catalogue of Microorganisms (GCM) 10K type strain sequencing project: providing services to taxonomists for standard genome sequencing and annotation.</title>
        <authorList>
            <consortium name="The Broad Institute Genomics Platform"/>
            <consortium name="The Broad Institute Genome Sequencing Center for Infectious Disease"/>
            <person name="Wu L."/>
            <person name="Ma J."/>
        </authorList>
    </citation>
    <scope>NUCLEOTIDE SEQUENCE [LARGE SCALE GENOMIC DNA]</scope>
    <source>
        <strain evidence="2">CCM 8927</strain>
    </source>
</reference>
<keyword evidence="2" id="KW-1185">Reference proteome</keyword>
<dbReference type="Proteomes" id="UP001596288">
    <property type="component" value="Unassembled WGS sequence"/>
</dbReference>
<comment type="caution">
    <text evidence="1">The sequence shown here is derived from an EMBL/GenBank/DDBJ whole genome shotgun (WGS) entry which is preliminary data.</text>
</comment>
<gene>
    <name evidence="1" type="ORF">ACFQAV_07385</name>
</gene>
<dbReference type="RefSeq" id="WP_137610310.1">
    <property type="nucleotide sequence ID" value="NZ_BJDF01000001.1"/>
</dbReference>